<dbReference type="Gene3D" id="3.30.870.10">
    <property type="entry name" value="Endonuclease Chain A"/>
    <property type="match status" value="2"/>
</dbReference>
<dbReference type="PANTHER" id="PTHR21248:SF22">
    <property type="entry name" value="PHOSPHOLIPASE D"/>
    <property type="match status" value="1"/>
</dbReference>
<dbReference type="NCBIfam" id="NF008427">
    <property type="entry name" value="PRK11263.1"/>
    <property type="match status" value="1"/>
</dbReference>
<dbReference type="HAMAP" id="MF_01917">
    <property type="entry name" value="Cardiolipin_synth_ClsB"/>
    <property type="match status" value="1"/>
</dbReference>
<evidence type="ECO:0000313" key="3">
    <source>
        <dbReference type="EMBL" id="NSL56273.1"/>
    </source>
</evidence>
<dbReference type="Pfam" id="PF13091">
    <property type="entry name" value="PLDc_2"/>
    <property type="match status" value="2"/>
</dbReference>
<feature type="active site" evidence="1">
    <location>
        <position position="115"/>
    </location>
</feature>
<keyword evidence="1" id="KW-1003">Cell membrane</keyword>
<evidence type="ECO:0000313" key="4">
    <source>
        <dbReference type="Proteomes" id="UP000778523"/>
    </source>
</evidence>
<name>A0ABX2IPU6_9RHOO</name>
<keyword evidence="1" id="KW-0443">Lipid metabolism</keyword>
<dbReference type="InterPro" id="IPR001736">
    <property type="entry name" value="PLipase_D/transphosphatidylase"/>
</dbReference>
<dbReference type="PROSITE" id="PS50035">
    <property type="entry name" value="PLD"/>
    <property type="match status" value="2"/>
</dbReference>
<sequence length="387" mass="43623">MRQGMLAGNRIELLQSGVEYFPVLLQAIRSAQREILLETYIFERDATGVEVADALRAAALRGVVVRLLVDGFGAREFVRSGLADLQSDGVEGLVFRPEIRQLSLRRHRLRRLHRKLVVIDGRTAFVGGINIIDDMDTPGQIPPRFDFAVRLQGPLVAEVHEAMARLWRLVLWAGLHRRLTPLRWVRPGHARVGSMHAAFVIRDNLRHRRDIENAYLGAIRMARHEVLIANAYFFPGRAFRHALIEAAGRGVKVTLLLQGRVEYWLLHHACRVLYPNLMEAGVRIVEYRKSFLHAKVAVVDTDWATVGSSNIDPFSLLLAREANVVVRDRGFAADLRHALHVAIADGGCELTAVHWQRQSLLQRALSWLAYGLLRLLLGVAGYGRRAL</sequence>
<comment type="subcellular location">
    <subcellularLocation>
        <location evidence="1">Cell membrane</location>
        <topology evidence="1">Peripheral membrane protein</topology>
    </subcellularLocation>
</comment>
<accession>A0ABX2IPU6</accession>
<feature type="domain" description="PLD phosphodiesterase" evidence="2">
    <location>
        <begin position="288"/>
        <end position="315"/>
    </location>
</feature>
<comment type="caution">
    <text evidence="3">The sequence shown here is derived from an EMBL/GenBank/DDBJ whole genome shotgun (WGS) entry which is preliminary data.</text>
</comment>
<feature type="active site" evidence="1">
    <location>
        <position position="293"/>
    </location>
</feature>
<feature type="active site" evidence="1">
    <location>
        <position position="295"/>
    </location>
</feature>
<dbReference type="PANTHER" id="PTHR21248">
    <property type="entry name" value="CARDIOLIPIN SYNTHASE"/>
    <property type="match status" value="1"/>
</dbReference>
<keyword evidence="1" id="KW-0594">Phospholipid biosynthesis</keyword>
<keyword evidence="1" id="KW-0472">Membrane</keyword>
<feature type="domain" description="PLD phosphodiesterase" evidence="2">
    <location>
        <begin position="108"/>
        <end position="135"/>
    </location>
</feature>
<dbReference type="EMBL" id="JABCSC020000003">
    <property type="protein sequence ID" value="NSL56273.1"/>
    <property type="molecule type" value="Genomic_DNA"/>
</dbReference>
<keyword evidence="1" id="KW-1208">Phospholipid metabolism</keyword>
<keyword evidence="4" id="KW-1185">Reference proteome</keyword>
<feature type="active site" evidence="1">
    <location>
        <position position="300"/>
    </location>
</feature>
<gene>
    <name evidence="1 3" type="primary">clsB</name>
    <name evidence="3" type="ORF">HJ583_014640</name>
</gene>
<dbReference type="SMART" id="SM00155">
    <property type="entry name" value="PLDc"/>
    <property type="match status" value="2"/>
</dbReference>
<comment type="similarity">
    <text evidence="1">Belongs to the phospholipase D family. Cardiolipin synthase subfamily. ClsB sub-subfamily.</text>
</comment>
<dbReference type="InterPro" id="IPR030872">
    <property type="entry name" value="Cardiolipin_synth_ClsB"/>
</dbReference>
<evidence type="ECO:0000256" key="1">
    <source>
        <dbReference type="HAMAP-Rule" id="MF_01917"/>
    </source>
</evidence>
<organism evidence="3 4">
    <name type="scientific">Uliginosibacterium aquaticum</name>
    <dbReference type="NCBI Taxonomy" id="2731212"/>
    <lineage>
        <taxon>Bacteria</taxon>
        <taxon>Pseudomonadati</taxon>
        <taxon>Pseudomonadota</taxon>
        <taxon>Betaproteobacteria</taxon>
        <taxon>Rhodocyclales</taxon>
        <taxon>Zoogloeaceae</taxon>
        <taxon>Uliginosibacterium</taxon>
    </lineage>
</organism>
<evidence type="ECO:0000259" key="2">
    <source>
        <dbReference type="PROSITE" id="PS50035"/>
    </source>
</evidence>
<keyword evidence="1" id="KW-0444">Lipid biosynthesis</keyword>
<dbReference type="InterPro" id="IPR025202">
    <property type="entry name" value="PLD-like_dom"/>
</dbReference>
<dbReference type="GO" id="GO:0016740">
    <property type="term" value="F:transferase activity"/>
    <property type="evidence" value="ECO:0007669"/>
    <property type="project" value="UniProtKB-KW"/>
</dbReference>
<dbReference type="RefSeq" id="WP_170022579.1">
    <property type="nucleotide sequence ID" value="NZ_JABCSC020000003.1"/>
</dbReference>
<dbReference type="Proteomes" id="UP000778523">
    <property type="component" value="Unassembled WGS sequence"/>
</dbReference>
<protein>
    <recommendedName>
        <fullName evidence="1">Cardiolipin synthase B</fullName>
        <shortName evidence="1">CL synthase</shortName>
        <ecNumber evidence="1">2.7.8.-</ecNumber>
    </recommendedName>
</protein>
<comment type="catalytic activity">
    <reaction evidence="1">
        <text>2 a 1,2-diacyl-sn-glycero-3-phospho-(1'-sn-glycerol) = a cardiolipin + glycerol</text>
        <dbReference type="Rhea" id="RHEA:31451"/>
        <dbReference type="ChEBI" id="CHEBI:17754"/>
        <dbReference type="ChEBI" id="CHEBI:62237"/>
        <dbReference type="ChEBI" id="CHEBI:64716"/>
    </reaction>
</comment>
<comment type="function">
    <text evidence="1">Catalyzes the phosphatidyl group transfer from one phosphatidylglycerol molecule to another to form cardiolipin (CL) (diphosphatidylglycerol) and glycerol.</text>
</comment>
<dbReference type="EC" id="2.7.8.-" evidence="1"/>
<dbReference type="CDD" id="cd09159">
    <property type="entry name" value="PLDc_ybhO_like_2"/>
    <property type="match status" value="1"/>
</dbReference>
<keyword evidence="1 3" id="KW-0808">Transferase</keyword>
<proteinExistence type="inferred from homology"/>
<dbReference type="SUPFAM" id="SSF56024">
    <property type="entry name" value="Phospholipase D/nuclease"/>
    <property type="match status" value="2"/>
</dbReference>
<feature type="active site" evidence="1">
    <location>
        <position position="113"/>
    </location>
</feature>
<reference evidence="3 4" key="1">
    <citation type="submission" date="2020-06" db="EMBL/GenBank/DDBJ databases">
        <title>Draft genome of Uliginosibacterium sp. IMCC34675.</title>
        <authorList>
            <person name="Song J."/>
        </authorList>
    </citation>
    <scope>NUCLEOTIDE SEQUENCE [LARGE SCALE GENOMIC DNA]</scope>
    <source>
        <strain evidence="3 4">IMCC34675</strain>
    </source>
</reference>
<feature type="active site" evidence="1">
    <location>
        <position position="120"/>
    </location>
</feature>